<organism evidence="1 2">
    <name type="scientific">Crepidotus variabilis</name>
    <dbReference type="NCBI Taxonomy" id="179855"/>
    <lineage>
        <taxon>Eukaryota</taxon>
        <taxon>Fungi</taxon>
        <taxon>Dikarya</taxon>
        <taxon>Basidiomycota</taxon>
        <taxon>Agaricomycotina</taxon>
        <taxon>Agaricomycetes</taxon>
        <taxon>Agaricomycetidae</taxon>
        <taxon>Agaricales</taxon>
        <taxon>Agaricineae</taxon>
        <taxon>Crepidotaceae</taxon>
        <taxon>Crepidotus</taxon>
    </lineage>
</organism>
<comment type="caution">
    <text evidence="1">The sequence shown here is derived from an EMBL/GenBank/DDBJ whole genome shotgun (WGS) entry which is preliminary data.</text>
</comment>
<keyword evidence="2" id="KW-1185">Reference proteome</keyword>
<name>A0A9P6JLC3_9AGAR</name>
<reference evidence="1" key="1">
    <citation type="submission" date="2020-11" db="EMBL/GenBank/DDBJ databases">
        <authorList>
            <consortium name="DOE Joint Genome Institute"/>
            <person name="Ahrendt S."/>
            <person name="Riley R."/>
            <person name="Andreopoulos W."/>
            <person name="Labutti K."/>
            <person name="Pangilinan J."/>
            <person name="Ruiz-Duenas F.J."/>
            <person name="Barrasa J.M."/>
            <person name="Sanchez-Garcia M."/>
            <person name="Camarero S."/>
            <person name="Miyauchi S."/>
            <person name="Serrano A."/>
            <person name="Linde D."/>
            <person name="Babiker R."/>
            <person name="Drula E."/>
            <person name="Ayuso-Fernandez I."/>
            <person name="Pacheco R."/>
            <person name="Padilla G."/>
            <person name="Ferreira P."/>
            <person name="Barriuso J."/>
            <person name="Kellner H."/>
            <person name="Castanera R."/>
            <person name="Alfaro M."/>
            <person name="Ramirez L."/>
            <person name="Pisabarro A.G."/>
            <person name="Kuo A."/>
            <person name="Tritt A."/>
            <person name="Lipzen A."/>
            <person name="He G."/>
            <person name="Yan M."/>
            <person name="Ng V."/>
            <person name="Cullen D."/>
            <person name="Martin F."/>
            <person name="Rosso M.-N."/>
            <person name="Henrissat B."/>
            <person name="Hibbett D."/>
            <person name="Martinez A.T."/>
            <person name="Grigoriev I.V."/>
        </authorList>
    </citation>
    <scope>NUCLEOTIDE SEQUENCE</scope>
    <source>
        <strain evidence="1">CBS 506.95</strain>
    </source>
</reference>
<evidence type="ECO:0000313" key="1">
    <source>
        <dbReference type="EMBL" id="KAF9524600.1"/>
    </source>
</evidence>
<sequence>MNKLTKYLRDRKVQEAEVRFIHFGEVYLSKGWYTKTLDELDVIPATVVVKAEDPMETAVRMMRLENIYWELYCEHYGSEGTNRGQELHQQAYTLICEKLGPWSFQTKNSLIYLSRWDIASPKLARTLAERLRLVDMAQRSEIYYRSDYMLREKVALCCLRNQDYSDTVKLYSSRN</sequence>
<dbReference type="AlphaFoldDB" id="A0A9P6JLC3"/>
<proteinExistence type="predicted"/>
<accession>A0A9P6JLC3</accession>
<dbReference type="Proteomes" id="UP000807306">
    <property type="component" value="Unassembled WGS sequence"/>
</dbReference>
<gene>
    <name evidence="1" type="ORF">CPB83DRAFT_860967</name>
</gene>
<protein>
    <submittedName>
        <fullName evidence="1">Uncharacterized protein</fullName>
    </submittedName>
</protein>
<evidence type="ECO:0000313" key="2">
    <source>
        <dbReference type="Proteomes" id="UP000807306"/>
    </source>
</evidence>
<dbReference type="EMBL" id="MU157896">
    <property type="protein sequence ID" value="KAF9524600.1"/>
    <property type="molecule type" value="Genomic_DNA"/>
</dbReference>